<organism evidence="9 12">
    <name type="scientific">Marinomonas gallaica</name>
    <dbReference type="NCBI Taxonomy" id="1806667"/>
    <lineage>
        <taxon>Bacteria</taxon>
        <taxon>Pseudomonadati</taxon>
        <taxon>Pseudomonadota</taxon>
        <taxon>Gammaproteobacteria</taxon>
        <taxon>Oceanospirillales</taxon>
        <taxon>Oceanospirillaceae</taxon>
        <taxon>Marinomonas</taxon>
    </lineage>
</organism>
<feature type="transmembrane region" description="Helical" evidence="7">
    <location>
        <begin position="363"/>
        <end position="382"/>
    </location>
</feature>
<evidence type="ECO:0000313" key="11">
    <source>
        <dbReference type="Proteomes" id="UP000092840"/>
    </source>
</evidence>
<proteinExistence type="predicted"/>
<dbReference type="PANTHER" id="PTHR23517:SF2">
    <property type="entry name" value="MULTIDRUG RESISTANCE PROTEIN MDTH"/>
    <property type="match status" value="1"/>
</dbReference>
<feature type="transmembrane region" description="Helical" evidence="7">
    <location>
        <begin position="100"/>
        <end position="119"/>
    </location>
</feature>
<sequence length="452" mass="48470">MDVIERRSVLALAMVYLFRMLGLFLIMPVISVAADGLDGSDAALIGAAIGIYGFTQASLQIPMGMMSDKIGRKRVIIFGLMLFALGSIICANADSIVTLIIGRAIQGAGAIASTLMALLSDVTKEQNRTKAMAMVGISIGASFMISLILGPILYQWVGLSGLFYLSFGFSIVGMALVLWAVPNVTQHSFRRDTTPSLVALKGVLKDSQLRFLNVSILLLHGSLTALFVAIPSLLIHRYGLALGQHSILYLLVMGGAFILMLPLVIAAEGKGKMKQVLTLVIGILGATTLLMEWSAQLWLFAVAVCLFFVAFNTLEATLPSVISKLAPVGYRGTAMGVFSTHQFMGAFIGGAGGGWLLQHTSVTVLFSVIGGIWLIWAVVSAFQPAPKQVASMAFSVAAQTEDDVHQLKKQLMAIQGVEDMQIFTDEQTAYLKVDKKQLDKAALQRVAPQIQL</sequence>
<feature type="transmembrane region" description="Helical" evidence="7">
    <location>
        <begin position="131"/>
        <end position="156"/>
    </location>
</feature>
<keyword evidence="5 7" id="KW-1133">Transmembrane helix</keyword>
<dbReference type="Proteomes" id="UP000092840">
    <property type="component" value="Unassembled WGS sequence"/>
</dbReference>
<evidence type="ECO:0000256" key="4">
    <source>
        <dbReference type="ARBA" id="ARBA00022692"/>
    </source>
</evidence>
<evidence type="ECO:0000313" key="10">
    <source>
        <dbReference type="EMBL" id="SBT19812.1"/>
    </source>
</evidence>
<evidence type="ECO:0000256" key="6">
    <source>
        <dbReference type="ARBA" id="ARBA00023136"/>
    </source>
</evidence>
<dbReference type="GO" id="GO:0005886">
    <property type="term" value="C:plasma membrane"/>
    <property type="evidence" value="ECO:0007669"/>
    <property type="project" value="UniProtKB-SubCell"/>
</dbReference>
<comment type="subcellular location">
    <subcellularLocation>
        <location evidence="1">Cell membrane</location>
        <topology evidence="1">Multi-pass membrane protein</topology>
    </subcellularLocation>
</comment>
<dbReference type="InterPro" id="IPR036259">
    <property type="entry name" value="MFS_trans_sf"/>
</dbReference>
<dbReference type="InterPro" id="IPR005829">
    <property type="entry name" value="Sugar_transporter_CS"/>
</dbReference>
<feature type="transmembrane region" description="Helical" evidence="7">
    <location>
        <begin position="42"/>
        <end position="63"/>
    </location>
</feature>
<evidence type="ECO:0000313" key="9">
    <source>
        <dbReference type="EMBL" id="SBT18400.1"/>
    </source>
</evidence>
<dbReference type="CDD" id="cd17472">
    <property type="entry name" value="MFS_YajR_like"/>
    <property type="match status" value="1"/>
</dbReference>
<evidence type="ECO:0000256" key="2">
    <source>
        <dbReference type="ARBA" id="ARBA00022448"/>
    </source>
</evidence>
<dbReference type="Pfam" id="PF07690">
    <property type="entry name" value="MFS_1"/>
    <property type="match status" value="1"/>
</dbReference>
<keyword evidence="4 7" id="KW-0812">Transmembrane</keyword>
<dbReference type="Pfam" id="PF21987">
    <property type="entry name" value="YajR_YAM"/>
    <property type="match status" value="1"/>
</dbReference>
<evidence type="ECO:0000259" key="8">
    <source>
        <dbReference type="PROSITE" id="PS50850"/>
    </source>
</evidence>
<dbReference type="InterPro" id="IPR020846">
    <property type="entry name" value="MFS_dom"/>
</dbReference>
<keyword evidence="3" id="KW-1003">Cell membrane</keyword>
<feature type="transmembrane region" description="Helical" evidence="7">
    <location>
        <begin position="273"/>
        <end position="291"/>
    </location>
</feature>
<keyword evidence="6 7" id="KW-0472">Membrane</keyword>
<evidence type="ECO:0000256" key="1">
    <source>
        <dbReference type="ARBA" id="ARBA00004651"/>
    </source>
</evidence>
<feature type="transmembrane region" description="Helical" evidence="7">
    <location>
        <begin position="335"/>
        <end position="357"/>
    </location>
</feature>
<evidence type="ECO:0000256" key="5">
    <source>
        <dbReference type="ARBA" id="ARBA00022989"/>
    </source>
</evidence>
<feature type="transmembrane region" description="Helical" evidence="7">
    <location>
        <begin position="247"/>
        <end position="266"/>
    </location>
</feature>
<dbReference type="OrthoDB" id="9764259at2"/>
<reference evidence="9 12" key="1">
    <citation type="submission" date="2016-06" db="EMBL/GenBank/DDBJ databases">
        <authorList>
            <person name="Kjaerup R.B."/>
            <person name="Dalgaard T.S."/>
            <person name="Juul-Madsen H.R."/>
        </authorList>
    </citation>
    <scope>NUCLEOTIDE SEQUENCE [LARGE SCALE GENOMIC DNA]</scope>
    <source>
        <strain evidence="9 12">CECT 5115</strain>
    </source>
</reference>
<protein>
    <submittedName>
        <fullName evidence="9">Inner membrane transport protein YajR</fullName>
    </submittedName>
</protein>
<evidence type="ECO:0000313" key="12">
    <source>
        <dbReference type="Proteomes" id="UP000092871"/>
    </source>
</evidence>
<feature type="transmembrane region" description="Helical" evidence="7">
    <location>
        <begin position="211"/>
        <end position="235"/>
    </location>
</feature>
<evidence type="ECO:0000256" key="3">
    <source>
        <dbReference type="ARBA" id="ARBA00022475"/>
    </source>
</evidence>
<evidence type="ECO:0000256" key="7">
    <source>
        <dbReference type="SAM" id="Phobius"/>
    </source>
</evidence>
<dbReference type="PROSITE" id="PS00216">
    <property type="entry name" value="SUGAR_TRANSPORT_1"/>
    <property type="match status" value="1"/>
</dbReference>
<dbReference type="Proteomes" id="UP000092871">
    <property type="component" value="Unassembled WGS sequence"/>
</dbReference>
<feature type="transmembrane region" description="Helical" evidence="7">
    <location>
        <begin position="9"/>
        <end position="30"/>
    </location>
</feature>
<feature type="domain" description="Major facilitator superfamily (MFS) profile" evidence="8">
    <location>
        <begin position="8"/>
        <end position="388"/>
    </location>
</feature>
<dbReference type="Gene3D" id="1.20.1250.20">
    <property type="entry name" value="MFS general substrate transporter like domains"/>
    <property type="match status" value="1"/>
</dbReference>
<dbReference type="PANTHER" id="PTHR23517">
    <property type="entry name" value="RESISTANCE PROTEIN MDTM, PUTATIVE-RELATED-RELATED"/>
    <property type="match status" value="1"/>
</dbReference>
<keyword evidence="11" id="KW-1185">Reference proteome</keyword>
<gene>
    <name evidence="9" type="primary">yajR_1</name>
    <name evidence="9" type="ORF">MGA5115_02531</name>
    <name evidence="10" type="ORF">MGA5116_00395</name>
</gene>
<dbReference type="AlphaFoldDB" id="A0A1C3JTM9"/>
<accession>A0A1C3JTM9</accession>
<feature type="transmembrane region" description="Helical" evidence="7">
    <location>
        <begin position="297"/>
        <end position="314"/>
    </location>
</feature>
<dbReference type="InterPro" id="IPR011701">
    <property type="entry name" value="MFS"/>
</dbReference>
<dbReference type="SUPFAM" id="SSF103473">
    <property type="entry name" value="MFS general substrate transporter"/>
    <property type="match status" value="1"/>
</dbReference>
<keyword evidence="2" id="KW-0813">Transport</keyword>
<dbReference type="EMBL" id="FLRB01000003">
    <property type="protein sequence ID" value="SBT19812.1"/>
    <property type="molecule type" value="Genomic_DNA"/>
</dbReference>
<dbReference type="InterPro" id="IPR050171">
    <property type="entry name" value="MFS_Transporters"/>
</dbReference>
<reference evidence="10 11" key="2">
    <citation type="submission" date="2016-06" db="EMBL/GenBank/DDBJ databases">
        <authorList>
            <person name="Rodrigo-Torres L."/>
            <person name="Arahal D.R."/>
        </authorList>
    </citation>
    <scope>NUCLEOTIDE SEQUENCE [LARGE SCALE GENOMIC DNA]</scope>
    <source>
        <strain evidence="10 11">CECT 5116</strain>
    </source>
</reference>
<feature type="transmembrane region" description="Helical" evidence="7">
    <location>
        <begin position="75"/>
        <end position="94"/>
    </location>
</feature>
<name>A0A1C3JTM9_9GAMM</name>
<dbReference type="InterPro" id="IPR054152">
    <property type="entry name" value="YajR_YAM"/>
</dbReference>
<dbReference type="PROSITE" id="PS50850">
    <property type="entry name" value="MFS"/>
    <property type="match status" value="1"/>
</dbReference>
<dbReference type="Gene3D" id="3.30.70.100">
    <property type="match status" value="1"/>
</dbReference>
<dbReference type="EMBL" id="FLRA01000019">
    <property type="protein sequence ID" value="SBT18400.1"/>
    <property type="molecule type" value="Genomic_DNA"/>
</dbReference>
<dbReference type="RefSeq" id="WP_067037113.1">
    <property type="nucleotide sequence ID" value="NZ_FLRA01000019.1"/>
</dbReference>
<dbReference type="GO" id="GO:0022857">
    <property type="term" value="F:transmembrane transporter activity"/>
    <property type="evidence" value="ECO:0007669"/>
    <property type="project" value="InterPro"/>
</dbReference>
<feature type="transmembrane region" description="Helical" evidence="7">
    <location>
        <begin position="162"/>
        <end position="181"/>
    </location>
</feature>